<dbReference type="EMBL" id="JAWWNJ010000140">
    <property type="protein sequence ID" value="KAK6984198.1"/>
    <property type="molecule type" value="Genomic_DNA"/>
</dbReference>
<accession>A0AAV9ZIK5</accession>
<sequence>MSNHDAYEFRPFRDAPAEMMRIAVYLYVGAVMLTETGLCRRNVRSDKWSKTGKIPAYGSGEFWPFWIGHITAYAEVLQRAHTSAQAAKIDEPPPTSPDFDHGPSSGGDDVCSQKKTGIKHNFYMGFGDFRPLATISLPTRVK</sequence>
<dbReference type="Proteomes" id="UP001362999">
    <property type="component" value="Unassembled WGS sequence"/>
</dbReference>
<keyword evidence="2" id="KW-0812">Transmembrane</keyword>
<reference evidence="3 4" key="1">
    <citation type="journal article" date="2024" name="J Genomics">
        <title>Draft genome sequencing and assembly of Favolaschia claudopus CIRM-BRFM 2984 isolated from oak limbs.</title>
        <authorList>
            <person name="Navarro D."/>
            <person name="Drula E."/>
            <person name="Chaduli D."/>
            <person name="Cazenave R."/>
            <person name="Ahrendt S."/>
            <person name="Wang J."/>
            <person name="Lipzen A."/>
            <person name="Daum C."/>
            <person name="Barry K."/>
            <person name="Grigoriev I.V."/>
            <person name="Favel A."/>
            <person name="Rosso M.N."/>
            <person name="Martin F."/>
        </authorList>
    </citation>
    <scope>NUCLEOTIDE SEQUENCE [LARGE SCALE GENOMIC DNA]</scope>
    <source>
        <strain evidence="3 4">CIRM-BRFM 2984</strain>
    </source>
</reference>
<evidence type="ECO:0000256" key="1">
    <source>
        <dbReference type="SAM" id="MobiDB-lite"/>
    </source>
</evidence>
<feature type="region of interest" description="Disordered" evidence="1">
    <location>
        <begin position="83"/>
        <end position="109"/>
    </location>
</feature>
<protein>
    <submittedName>
        <fullName evidence="3">Uncharacterized protein</fullName>
    </submittedName>
</protein>
<comment type="caution">
    <text evidence="3">The sequence shown here is derived from an EMBL/GenBank/DDBJ whole genome shotgun (WGS) entry which is preliminary data.</text>
</comment>
<organism evidence="3 4">
    <name type="scientific">Favolaschia claudopus</name>
    <dbReference type="NCBI Taxonomy" id="2862362"/>
    <lineage>
        <taxon>Eukaryota</taxon>
        <taxon>Fungi</taxon>
        <taxon>Dikarya</taxon>
        <taxon>Basidiomycota</taxon>
        <taxon>Agaricomycotina</taxon>
        <taxon>Agaricomycetes</taxon>
        <taxon>Agaricomycetidae</taxon>
        <taxon>Agaricales</taxon>
        <taxon>Marasmiineae</taxon>
        <taxon>Mycenaceae</taxon>
        <taxon>Favolaschia</taxon>
    </lineage>
</organism>
<name>A0AAV9ZIK5_9AGAR</name>
<dbReference type="AlphaFoldDB" id="A0AAV9ZIK5"/>
<feature type="transmembrane region" description="Helical" evidence="2">
    <location>
        <begin position="20"/>
        <end position="39"/>
    </location>
</feature>
<keyword evidence="2" id="KW-0472">Membrane</keyword>
<evidence type="ECO:0000256" key="2">
    <source>
        <dbReference type="SAM" id="Phobius"/>
    </source>
</evidence>
<gene>
    <name evidence="3" type="ORF">R3P38DRAFT_3232166</name>
</gene>
<proteinExistence type="predicted"/>
<keyword evidence="4" id="KW-1185">Reference proteome</keyword>
<evidence type="ECO:0000313" key="4">
    <source>
        <dbReference type="Proteomes" id="UP001362999"/>
    </source>
</evidence>
<keyword evidence="2" id="KW-1133">Transmembrane helix</keyword>
<evidence type="ECO:0000313" key="3">
    <source>
        <dbReference type="EMBL" id="KAK6984198.1"/>
    </source>
</evidence>